<keyword evidence="2" id="KW-0808">Transferase</keyword>
<name>A0A0R3SYC9_HYMDI</name>
<sequence length="185" mass="21016">MISDENSPRNLIMAVDFGSTHAFARIYDEKWESLAESTMPSKTNDPEICWTLMCNLIKAVLKRACVRPTDLNCLGISVQRNSFLLWNRETSRPSLNKSGKLLYKVAPTPKFKMASHYQLTCMFSVTRLAHMFQEDPTLYEKCRKGELVYGCLETWLLWRLTGGRAWCTDVSCISATGAFDPSIVS</sequence>
<dbReference type="STRING" id="6216.A0A0R3SYC9"/>
<feature type="domain" description="Carbohydrate kinase FGGY N-terminal" evidence="4">
    <location>
        <begin position="42"/>
        <end position="180"/>
    </location>
</feature>
<dbReference type="Proteomes" id="UP000274504">
    <property type="component" value="Unassembled WGS sequence"/>
</dbReference>
<evidence type="ECO:0000256" key="3">
    <source>
        <dbReference type="ARBA" id="ARBA00022777"/>
    </source>
</evidence>
<dbReference type="PANTHER" id="PTHR10196:SF68">
    <property type="entry name" value="GLYCEROL KINASE 5-RELATED"/>
    <property type="match status" value="1"/>
</dbReference>
<gene>
    <name evidence="5" type="ORF">HDID_LOCUS10772</name>
</gene>
<accession>A0A0R3SYC9</accession>
<dbReference type="InterPro" id="IPR018484">
    <property type="entry name" value="FGGY_N"/>
</dbReference>
<evidence type="ECO:0000256" key="2">
    <source>
        <dbReference type="ARBA" id="ARBA00022679"/>
    </source>
</evidence>
<evidence type="ECO:0000313" key="7">
    <source>
        <dbReference type="WBParaSite" id="HDID_0001077401-mRNA-1"/>
    </source>
</evidence>
<dbReference type="Pfam" id="PF00370">
    <property type="entry name" value="FGGY_N"/>
    <property type="match status" value="1"/>
</dbReference>
<reference evidence="7" key="1">
    <citation type="submission" date="2017-02" db="UniProtKB">
        <authorList>
            <consortium name="WormBaseParasite"/>
        </authorList>
    </citation>
    <scope>IDENTIFICATION</scope>
</reference>
<dbReference type="EMBL" id="UYSG01011913">
    <property type="protein sequence ID" value="VDL63969.1"/>
    <property type="molecule type" value="Genomic_DNA"/>
</dbReference>
<dbReference type="GO" id="GO:0046167">
    <property type="term" value="P:glycerol-3-phosphate biosynthetic process"/>
    <property type="evidence" value="ECO:0007669"/>
    <property type="project" value="TreeGrafter"/>
</dbReference>
<evidence type="ECO:0000313" key="5">
    <source>
        <dbReference type="EMBL" id="VDL63969.1"/>
    </source>
</evidence>
<dbReference type="PANTHER" id="PTHR10196">
    <property type="entry name" value="SUGAR KINASE"/>
    <property type="match status" value="1"/>
</dbReference>
<dbReference type="InterPro" id="IPR043129">
    <property type="entry name" value="ATPase_NBD"/>
</dbReference>
<dbReference type="GO" id="GO:0006641">
    <property type="term" value="P:triglyceride metabolic process"/>
    <property type="evidence" value="ECO:0007669"/>
    <property type="project" value="TreeGrafter"/>
</dbReference>
<dbReference type="GO" id="GO:0006071">
    <property type="term" value="P:glycerol metabolic process"/>
    <property type="evidence" value="ECO:0007669"/>
    <property type="project" value="TreeGrafter"/>
</dbReference>
<comment type="similarity">
    <text evidence="1">Belongs to the FGGY kinase family.</text>
</comment>
<protein>
    <submittedName>
        <fullName evidence="7">FGGY_N domain-containing protein</fullName>
    </submittedName>
</protein>
<dbReference type="Gene3D" id="3.30.420.40">
    <property type="match status" value="1"/>
</dbReference>
<dbReference type="GO" id="GO:0005739">
    <property type="term" value="C:mitochondrion"/>
    <property type="evidence" value="ECO:0007669"/>
    <property type="project" value="TreeGrafter"/>
</dbReference>
<reference evidence="5 6" key="2">
    <citation type="submission" date="2018-11" db="EMBL/GenBank/DDBJ databases">
        <authorList>
            <consortium name="Pathogen Informatics"/>
        </authorList>
    </citation>
    <scope>NUCLEOTIDE SEQUENCE [LARGE SCALE GENOMIC DNA]</scope>
</reference>
<dbReference type="SUPFAM" id="SSF53067">
    <property type="entry name" value="Actin-like ATPase domain"/>
    <property type="match status" value="1"/>
</dbReference>
<dbReference type="AlphaFoldDB" id="A0A0R3SYC9"/>
<organism evidence="7">
    <name type="scientific">Hymenolepis diminuta</name>
    <name type="common">Rat tapeworm</name>
    <dbReference type="NCBI Taxonomy" id="6216"/>
    <lineage>
        <taxon>Eukaryota</taxon>
        <taxon>Metazoa</taxon>
        <taxon>Spiralia</taxon>
        <taxon>Lophotrochozoa</taxon>
        <taxon>Platyhelminthes</taxon>
        <taxon>Cestoda</taxon>
        <taxon>Eucestoda</taxon>
        <taxon>Cyclophyllidea</taxon>
        <taxon>Hymenolepididae</taxon>
        <taxon>Hymenolepis</taxon>
    </lineage>
</organism>
<keyword evidence="3" id="KW-0418">Kinase</keyword>
<dbReference type="WBParaSite" id="HDID_0001077401-mRNA-1">
    <property type="protein sequence ID" value="HDID_0001077401-mRNA-1"/>
    <property type="gene ID" value="HDID_0001077401"/>
</dbReference>
<evidence type="ECO:0000256" key="1">
    <source>
        <dbReference type="ARBA" id="ARBA00009156"/>
    </source>
</evidence>
<evidence type="ECO:0000313" key="6">
    <source>
        <dbReference type="Proteomes" id="UP000274504"/>
    </source>
</evidence>
<evidence type="ECO:0000259" key="4">
    <source>
        <dbReference type="Pfam" id="PF00370"/>
    </source>
</evidence>
<proteinExistence type="inferred from homology"/>
<dbReference type="OrthoDB" id="6278781at2759"/>
<dbReference type="GO" id="GO:0016301">
    <property type="term" value="F:kinase activity"/>
    <property type="evidence" value="ECO:0007669"/>
    <property type="project" value="UniProtKB-KW"/>
</dbReference>